<accession>A0A841RDH0</accession>
<evidence type="ECO:0000256" key="1">
    <source>
        <dbReference type="SAM" id="Phobius"/>
    </source>
</evidence>
<reference evidence="3 4" key="1">
    <citation type="submission" date="2020-08" db="EMBL/GenBank/DDBJ databases">
        <title>Genomic Encyclopedia of Type Strains, Phase IV (KMG-IV): sequencing the most valuable type-strain genomes for metagenomic binning, comparative biology and taxonomic classification.</title>
        <authorList>
            <person name="Goeker M."/>
        </authorList>
    </citation>
    <scope>NUCLEOTIDE SEQUENCE [LARGE SCALE GENOMIC DNA]</scope>
    <source>
        <strain evidence="3 4">DSM 2461</strain>
    </source>
</reference>
<proteinExistence type="predicted"/>
<dbReference type="SUPFAM" id="SSF49785">
    <property type="entry name" value="Galactose-binding domain-like"/>
    <property type="match status" value="1"/>
</dbReference>
<dbReference type="PANTHER" id="PTHR46663:SF4">
    <property type="entry name" value="DIGUANYLATE CYCLASE DGCT-RELATED"/>
    <property type="match status" value="1"/>
</dbReference>
<keyword evidence="1" id="KW-1133">Transmembrane helix</keyword>
<dbReference type="InterPro" id="IPR029787">
    <property type="entry name" value="Nucleotide_cyclase"/>
</dbReference>
<comment type="caution">
    <text evidence="3">The sequence shown here is derived from an EMBL/GenBank/DDBJ whole genome shotgun (WGS) entry which is preliminary data.</text>
</comment>
<feature type="transmembrane region" description="Helical" evidence="1">
    <location>
        <begin position="396"/>
        <end position="413"/>
    </location>
</feature>
<feature type="transmembrane region" description="Helical" evidence="1">
    <location>
        <begin position="247"/>
        <end position="269"/>
    </location>
</feature>
<dbReference type="InterPro" id="IPR011623">
    <property type="entry name" value="7TMR_DISM_rcpt_extracell_dom1"/>
</dbReference>
<dbReference type="PANTHER" id="PTHR46663">
    <property type="entry name" value="DIGUANYLATE CYCLASE DGCT-RELATED"/>
    <property type="match status" value="1"/>
</dbReference>
<dbReference type="AlphaFoldDB" id="A0A841RDH0"/>
<gene>
    <name evidence="3" type="ORF">HNR50_003356</name>
</gene>
<feature type="transmembrane region" description="Helical" evidence="1">
    <location>
        <begin position="217"/>
        <end position="235"/>
    </location>
</feature>
<feature type="domain" description="GGDEF" evidence="2">
    <location>
        <begin position="482"/>
        <end position="629"/>
    </location>
</feature>
<dbReference type="InterPro" id="IPR043128">
    <property type="entry name" value="Rev_trsase/Diguanyl_cyclase"/>
</dbReference>
<dbReference type="InterPro" id="IPR052163">
    <property type="entry name" value="DGC-Regulatory_Protein"/>
</dbReference>
<evidence type="ECO:0000313" key="4">
    <source>
        <dbReference type="Proteomes" id="UP000587760"/>
    </source>
</evidence>
<feature type="transmembrane region" description="Helical" evidence="1">
    <location>
        <begin position="335"/>
        <end position="353"/>
    </location>
</feature>
<evidence type="ECO:0000313" key="3">
    <source>
        <dbReference type="EMBL" id="MBB6481676.1"/>
    </source>
</evidence>
<dbReference type="CDD" id="cd01949">
    <property type="entry name" value="GGDEF"/>
    <property type="match status" value="1"/>
</dbReference>
<feature type="transmembrane region" description="Helical" evidence="1">
    <location>
        <begin position="21"/>
        <end position="38"/>
    </location>
</feature>
<keyword evidence="1" id="KW-0472">Membrane</keyword>
<dbReference type="InterPro" id="IPR008979">
    <property type="entry name" value="Galactose-bd-like_sf"/>
</dbReference>
<dbReference type="Proteomes" id="UP000587760">
    <property type="component" value="Unassembled WGS sequence"/>
</dbReference>
<protein>
    <submittedName>
        <fullName evidence="3">Diguanylate cyclase (GGDEF)-like protein</fullName>
    </submittedName>
</protein>
<feature type="transmembrane region" description="Helical" evidence="1">
    <location>
        <begin position="307"/>
        <end position="329"/>
    </location>
</feature>
<dbReference type="SMART" id="SM00267">
    <property type="entry name" value="GGDEF"/>
    <property type="match status" value="1"/>
</dbReference>
<keyword evidence="4" id="KW-1185">Reference proteome</keyword>
<dbReference type="Pfam" id="PF07695">
    <property type="entry name" value="7TMR-DISM_7TM"/>
    <property type="match status" value="1"/>
</dbReference>
<keyword evidence="1" id="KW-0812">Transmembrane</keyword>
<feature type="transmembrane region" description="Helical" evidence="1">
    <location>
        <begin position="365"/>
        <end position="384"/>
    </location>
</feature>
<dbReference type="PROSITE" id="PS50887">
    <property type="entry name" value="GGDEF"/>
    <property type="match status" value="1"/>
</dbReference>
<dbReference type="InterPro" id="IPR000160">
    <property type="entry name" value="GGDEF_dom"/>
</dbReference>
<dbReference type="SUPFAM" id="SSF55073">
    <property type="entry name" value="Nucleotide cyclase"/>
    <property type="match status" value="1"/>
</dbReference>
<sequence>METERKKTQLSKLRQIRRKPLFILISLILLCLFFLLIFKESVKGIEARDGVIDLSGVAFGENRIYRLGGQWLLYPNRFLDPSEQIEQAEEGIPQRVPGNWNDVFDPRGFATYRITVKLPDGNGALAILMPSLSTAFNLYVDGERLSSNGTASMTRGESEPEFRYTVVPIGESRESKDLIIHVSNFEYAKGGIWTAPMIGPEKAVTKYFQRRIFSETLISGGLILSGLILLTLFIIRHEFLSYANLGLFCVVMGIRTLIVGEIPLTYFFPGFNWNLMIRMEYLSMSIGFIFLNSYFFTIYNRFYSRKIFAFFNFLAVLFSIFTVLTPVYVFTGQVLVIQLLILAGIANIFYLFVKSGRVMKEENVILLTGISLLLILVIFDILMANNKLMFLPFKINTSYGLIILILVNSLLLVKQAARITLQLKRLTNNLEEQVHIRTAELEAVNRRLSEQAVTDLLTGVSNRHEFANVMKTEEARYLRTGKKYAALYLDLDNFKYINDTFGHPAGDLILQKFADMLKSIVRDSDYLFRMGGDEFFILMTDVPSAEEGEVLAKRILKETEKREAFRSDIQEFLGHPVRVPERKSFSLSIGVSSTEIPGLDSLHTLPAWSDKALLRAKAEGKNRYAVFTLEDWDN</sequence>
<dbReference type="EMBL" id="JACHGJ010000007">
    <property type="protein sequence ID" value="MBB6481676.1"/>
    <property type="molecule type" value="Genomic_DNA"/>
</dbReference>
<organism evidence="3 4">
    <name type="scientific">Spirochaeta isovalerica</name>
    <dbReference type="NCBI Taxonomy" id="150"/>
    <lineage>
        <taxon>Bacteria</taxon>
        <taxon>Pseudomonadati</taxon>
        <taxon>Spirochaetota</taxon>
        <taxon>Spirochaetia</taxon>
        <taxon>Spirochaetales</taxon>
        <taxon>Spirochaetaceae</taxon>
        <taxon>Spirochaeta</taxon>
    </lineage>
</organism>
<dbReference type="Pfam" id="PF00990">
    <property type="entry name" value="GGDEF"/>
    <property type="match status" value="1"/>
</dbReference>
<dbReference type="Gene3D" id="3.30.70.270">
    <property type="match status" value="1"/>
</dbReference>
<dbReference type="NCBIfam" id="TIGR00254">
    <property type="entry name" value="GGDEF"/>
    <property type="match status" value="1"/>
</dbReference>
<evidence type="ECO:0000259" key="2">
    <source>
        <dbReference type="PROSITE" id="PS50887"/>
    </source>
</evidence>
<dbReference type="RefSeq" id="WP_184747913.1">
    <property type="nucleotide sequence ID" value="NZ_JACHGJ010000007.1"/>
</dbReference>
<name>A0A841RDH0_9SPIO</name>
<feature type="transmembrane region" description="Helical" evidence="1">
    <location>
        <begin position="281"/>
        <end position="300"/>
    </location>
</feature>